<dbReference type="GO" id="GO:0005615">
    <property type="term" value="C:extracellular space"/>
    <property type="evidence" value="ECO:0007669"/>
    <property type="project" value="TreeGrafter"/>
</dbReference>
<dbReference type="InterPro" id="IPR045332">
    <property type="entry name" value="ARMET_N"/>
</dbReference>
<feature type="signal peptide" evidence="6">
    <location>
        <begin position="1"/>
        <end position="22"/>
    </location>
</feature>
<keyword evidence="3" id="KW-0964">Secreted</keyword>
<dbReference type="SUPFAM" id="SSF68906">
    <property type="entry name" value="SAP domain"/>
    <property type="match status" value="1"/>
</dbReference>
<dbReference type="AlphaFoldDB" id="A0AAD7WG24"/>
<dbReference type="Gene3D" id="1.10.225.10">
    <property type="entry name" value="Saposin-like"/>
    <property type="match status" value="1"/>
</dbReference>
<evidence type="ECO:0000256" key="1">
    <source>
        <dbReference type="ARBA" id="ARBA00004613"/>
    </source>
</evidence>
<dbReference type="Pfam" id="PF20145">
    <property type="entry name" value="ARMET_N"/>
    <property type="match status" value="1"/>
</dbReference>
<reference evidence="9" key="1">
    <citation type="journal article" date="2023" name="Science">
        <title>Genome structures resolve the early diversification of teleost fishes.</title>
        <authorList>
            <person name="Parey E."/>
            <person name="Louis A."/>
            <person name="Montfort J."/>
            <person name="Bouchez O."/>
            <person name="Roques C."/>
            <person name="Iampietro C."/>
            <person name="Lluch J."/>
            <person name="Castinel A."/>
            <person name="Donnadieu C."/>
            <person name="Desvignes T."/>
            <person name="Floi Bucao C."/>
            <person name="Jouanno E."/>
            <person name="Wen M."/>
            <person name="Mejri S."/>
            <person name="Dirks R."/>
            <person name="Jansen H."/>
            <person name="Henkel C."/>
            <person name="Chen W.J."/>
            <person name="Zahm M."/>
            <person name="Cabau C."/>
            <person name="Klopp C."/>
            <person name="Thompson A.W."/>
            <person name="Robinson-Rechavi M."/>
            <person name="Braasch I."/>
            <person name="Lecointre G."/>
            <person name="Bobe J."/>
            <person name="Postlethwait J.H."/>
            <person name="Berthelot C."/>
            <person name="Roest Crollius H."/>
            <person name="Guiguen Y."/>
        </authorList>
    </citation>
    <scope>NUCLEOTIDE SEQUENCE</scope>
    <source>
        <strain evidence="9">NC1722</strain>
    </source>
</reference>
<evidence type="ECO:0000256" key="4">
    <source>
        <dbReference type="ARBA" id="ARBA00022729"/>
    </source>
</evidence>
<dbReference type="Proteomes" id="UP001221898">
    <property type="component" value="Unassembled WGS sequence"/>
</dbReference>
<keyword evidence="5" id="KW-1015">Disulfide bond</keyword>
<organism evidence="9 10">
    <name type="scientific">Aldrovandia affinis</name>
    <dbReference type="NCBI Taxonomy" id="143900"/>
    <lineage>
        <taxon>Eukaryota</taxon>
        <taxon>Metazoa</taxon>
        <taxon>Chordata</taxon>
        <taxon>Craniata</taxon>
        <taxon>Vertebrata</taxon>
        <taxon>Euteleostomi</taxon>
        <taxon>Actinopterygii</taxon>
        <taxon>Neopterygii</taxon>
        <taxon>Teleostei</taxon>
        <taxon>Notacanthiformes</taxon>
        <taxon>Halosauridae</taxon>
        <taxon>Aldrovandia</taxon>
    </lineage>
</organism>
<comment type="similarity">
    <text evidence="2">Belongs to the ARMET family.</text>
</comment>
<dbReference type="GO" id="GO:0071542">
    <property type="term" value="P:dopaminergic neuron differentiation"/>
    <property type="evidence" value="ECO:0007669"/>
    <property type="project" value="TreeGrafter"/>
</dbReference>
<feature type="chain" id="PRO_5042287079" evidence="6">
    <location>
        <begin position="23"/>
        <end position="346"/>
    </location>
</feature>
<evidence type="ECO:0000259" key="7">
    <source>
        <dbReference type="Pfam" id="PF10208"/>
    </source>
</evidence>
<dbReference type="FunFam" id="1.10.225.10:FF:000003">
    <property type="entry name" value="Mesencephalic astrocyte-derived neurotrophic factor"/>
    <property type="match status" value="1"/>
</dbReference>
<dbReference type="Gene3D" id="1.10.720.30">
    <property type="entry name" value="SAP domain"/>
    <property type="match status" value="1"/>
</dbReference>
<comment type="subcellular location">
    <subcellularLocation>
        <location evidence="1">Secreted</location>
    </subcellularLocation>
</comment>
<evidence type="ECO:0000313" key="9">
    <source>
        <dbReference type="EMBL" id="KAJ8395667.1"/>
    </source>
</evidence>
<evidence type="ECO:0000256" key="6">
    <source>
        <dbReference type="SAM" id="SignalP"/>
    </source>
</evidence>
<keyword evidence="4 6" id="KW-0732">Signal</keyword>
<sequence length="346" mass="37490">MPCSSVLTVVIFLCIVLDIANAGDCEVCVGFLERLYQGLKTRHEELSPASVEAGLQRACEEAGGKEGRLCYYLGATRDAATRITLEVTRPMSSHVPVGKICERLQKKDSQICELRYEKQTIDLSMMALVKLRVTELKNILNSWGEVCRACIEKSDFVSLIQEVAPKHTKNHGHEPTDLSFAVEFLCSMHGFPCAALQHCFGSPTDVADSASSPTSEDRADVDAPAVAAVIVQPGPKDLPISKGQHATNCVPELAKKVLNGTNSNSNGHGEAYANGDHTSQMSISCHYEEYLQDGILDLASSFPHIPRPSIIKQQGSLLQEGLSEDTDQTETEDGTISGCLVKSDLL</sequence>
<proteinExistence type="inferred from homology"/>
<keyword evidence="10" id="KW-1185">Reference proteome</keyword>
<gene>
    <name evidence="9" type="ORF">AAFF_G00029040</name>
</gene>
<feature type="domain" description="ARMET N-terminal" evidence="8">
    <location>
        <begin position="24"/>
        <end position="119"/>
    </location>
</feature>
<name>A0AAD7WG24_9TELE</name>
<protein>
    <submittedName>
        <fullName evidence="9">Uncharacterized protein</fullName>
    </submittedName>
</protein>
<dbReference type="InterPro" id="IPR045333">
    <property type="entry name" value="ARMET-like"/>
</dbReference>
<evidence type="ECO:0000256" key="2">
    <source>
        <dbReference type="ARBA" id="ARBA00005617"/>
    </source>
</evidence>
<dbReference type="EMBL" id="JAINUG010000114">
    <property type="protein sequence ID" value="KAJ8395667.1"/>
    <property type="molecule type" value="Genomic_DNA"/>
</dbReference>
<evidence type="ECO:0000256" key="5">
    <source>
        <dbReference type="ARBA" id="ARBA00023157"/>
    </source>
</evidence>
<dbReference type="GO" id="GO:0005783">
    <property type="term" value="C:endoplasmic reticulum"/>
    <property type="evidence" value="ECO:0007669"/>
    <property type="project" value="TreeGrafter"/>
</dbReference>
<dbReference type="PANTHER" id="PTHR12990">
    <property type="entry name" value="ARMET-LIKE PROTEIN"/>
    <property type="match status" value="1"/>
</dbReference>
<dbReference type="PANTHER" id="PTHR12990:SF9">
    <property type="entry name" value="CEREBRAL DOPAMINE NEUROTROPHIC FACTOR"/>
    <property type="match status" value="1"/>
</dbReference>
<comment type="caution">
    <text evidence="9">The sequence shown here is derived from an EMBL/GenBank/DDBJ whole genome shotgun (WGS) entry which is preliminary data.</text>
</comment>
<dbReference type="InterPro" id="IPR036361">
    <property type="entry name" value="SAP_dom_sf"/>
</dbReference>
<dbReference type="GO" id="GO:0031175">
    <property type="term" value="P:neuron projection development"/>
    <property type="evidence" value="ECO:0007669"/>
    <property type="project" value="TreeGrafter"/>
</dbReference>
<accession>A0AAD7WG24</accession>
<evidence type="ECO:0000259" key="8">
    <source>
        <dbReference type="Pfam" id="PF20145"/>
    </source>
</evidence>
<dbReference type="InterPro" id="IPR019345">
    <property type="entry name" value="ARMET_C"/>
</dbReference>
<dbReference type="Pfam" id="PF10208">
    <property type="entry name" value="ARMET_C"/>
    <property type="match status" value="1"/>
</dbReference>
<feature type="domain" description="ARMET C-terminal" evidence="7">
    <location>
        <begin position="127"/>
        <end position="167"/>
    </location>
</feature>
<evidence type="ECO:0000256" key="3">
    <source>
        <dbReference type="ARBA" id="ARBA00022525"/>
    </source>
</evidence>
<evidence type="ECO:0000313" key="10">
    <source>
        <dbReference type="Proteomes" id="UP001221898"/>
    </source>
</evidence>